<dbReference type="InterPro" id="IPR038277">
    <property type="entry name" value="UreF_sf"/>
</dbReference>
<dbReference type="Proteomes" id="UP000291838">
    <property type="component" value="Unassembled WGS sequence"/>
</dbReference>
<evidence type="ECO:0000256" key="1">
    <source>
        <dbReference type="ARBA" id="ARBA00022988"/>
    </source>
</evidence>
<gene>
    <name evidence="3" type="ORF">EUA06_17845</name>
</gene>
<name>A0A4Q2RKB7_9ACTN</name>
<dbReference type="GO" id="GO:0016151">
    <property type="term" value="F:nickel cation binding"/>
    <property type="evidence" value="ECO:0007669"/>
    <property type="project" value="InterPro"/>
</dbReference>
<evidence type="ECO:0000256" key="2">
    <source>
        <dbReference type="ARBA" id="ARBA00023186"/>
    </source>
</evidence>
<proteinExistence type="predicted"/>
<evidence type="ECO:0000313" key="3">
    <source>
        <dbReference type="EMBL" id="RYB89097.1"/>
    </source>
</evidence>
<reference evidence="3 4" key="1">
    <citation type="submission" date="2019-01" db="EMBL/GenBank/DDBJ databases">
        <title>Novel species of Nocardioides.</title>
        <authorList>
            <person name="Liu Q."/>
            <person name="Xin Y.-H."/>
        </authorList>
    </citation>
    <scope>NUCLEOTIDE SEQUENCE [LARGE SCALE GENOMIC DNA]</scope>
    <source>
        <strain evidence="3 4">HLT3-15</strain>
    </source>
</reference>
<dbReference type="PANTHER" id="PTHR33620:SF1">
    <property type="entry name" value="UREASE ACCESSORY PROTEIN F"/>
    <property type="match status" value="1"/>
</dbReference>
<organism evidence="3 4">
    <name type="scientific">Nocardioides glacieisoli</name>
    <dbReference type="NCBI Taxonomy" id="1168730"/>
    <lineage>
        <taxon>Bacteria</taxon>
        <taxon>Bacillati</taxon>
        <taxon>Actinomycetota</taxon>
        <taxon>Actinomycetes</taxon>
        <taxon>Propionibacteriales</taxon>
        <taxon>Nocardioidaceae</taxon>
        <taxon>Nocardioides</taxon>
    </lineage>
</organism>
<dbReference type="Pfam" id="PF01730">
    <property type="entry name" value="UreF"/>
    <property type="match status" value="1"/>
</dbReference>
<dbReference type="PANTHER" id="PTHR33620">
    <property type="entry name" value="UREASE ACCESSORY PROTEIN F"/>
    <property type="match status" value="1"/>
</dbReference>
<dbReference type="Gene3D" id="1.10.4190.10">
    <property type="entry name" value="Urease accessory protein UreF"/>
    <property type="match status" value="1"/>
</dbReference>
<sequence length="213" mass="21922">MLLADARLPVAGHTQSAGLEGAVQHGLTGADVPLYISARLATTVRVEAGTAVVALHHLTHALPLEPVVAAWAARTPSHALRRASRMQGRALSRLTTRLWPDEEPVRRVSGLDGCPRAVALAGAAAAAGLEAVALARLVGYDDVQTVASASLKLLPLDPAETTAWVHGALPAVAGAAAALAGLTDPRDIPATAAPQTEVWAQAHAHSTRRLFSA</sequence>
<keyword evidence="2" id="KW-0143">Chaperone</keyword>
<protein>
    <submittedName>
        <fullName evidence="3">Urease accessory protein UreF</fullName>
    </submittedName>
</protein>
<accession>A0A4Q2RKB7</accession>
<evidence type="ECO:0000313" key="4">
    <source>
        <dbReference type="Proteomes" id="UP000291838"/>
    </source>
</evidence>
<keyword evidence="4" id="KW-1185">Reference proteome</keyword>
<keyword evidence="1" id="KW-0996">Nickel insertion</keyword>
<dbReference type="InterPro" id="IPR002639">
    <property type="entry name" value="UreF"/>
</dbReference>
<dbReference type="AlphaFoldDB" id="A0A4Q2RKB7"/>
<dbReference type="OrthoDB" id="3382047at2"/>
<comment type="caution">
    <text evidence="3">The sequence shown here is derived from an EMBL/GenBank/DDBJ whole genome shotgun (WGS) entry which is preliminary data.</text>
</comment>
<dbReference type="EMBL" id="SDWS01000009">
    <property type="protein sequence ID" value="RYB89097.1"/>
    <property type="molecule type" value="Genomic_DNA"/>
</dbReference>